<dbReference type="GO" id="GO:0005524">
    <property type="term" value="F:ATP binding"/>
    <property type="evidence" value="ECO:0007669"/>
    <property type="project" value="UniProtKB-KW"/>
</dbReference>
<dbReference type="NCBIfam" id="TIGR01241">
    <property type="entry name" value="FtsH_fam"/>
    <property type="match status" value="1"/>
</dbReference>
<evidence type="ECO:0000313" key="19">
    <source>
        <dbReference type="EMBL" id="CAG9317001.1"/>
    </source>
</evidence>
<reference evidence="19" key="1">
    <citation type="submission" date="2021-09" db="EMBL/GenBank/DDBJ databases">
        <authorList>
            <consortium name="AG Swart"/>
            <person name="Singh M."/>
            <person name="Singh A."/>
            <person name="Seah K."/>
            <person name="Emmerich C."/>
        </authorList>
    </citation>
    <scope>NUCLEOTIDE SEQUENCE</scope>
    <source>
        <strain evidence="19">ATCC30299</strain>
    </source>
</reference>
<dbReference type="Gene3D" id="3.40.1690.20">
    <property type="match status" value="1"/>
</dbReference>
<keyword evidence="20" id="KW-1185">Reference proteome</keyword>
<evidence type="ECO:0000259" key="18">
    <source>
        <dbReference type="SMART" id="SM00382"/>
    </source>
</evidence>
<dbReference type="GO" id="GO:0034982">
    <property type="term" value="P:mitochondrial protein processing"/>
    <property type="evidence" value="ECO:0007669"/>
    <property type="project" value="TreeGrafter"/>
</dbReference>
<dbReference type="FunFam" id="1.10.8.60:FF:000019">
    <property type="entry name" value="AFG3-like AAA ATPase 2"/>
    <property type="match status" value="1"/>
</dbReference>
<dbReference type="Proteomes" id="UP001162131">
    <property type="component" value="Unassembled WGS sequence"/>
</dbReference>
<comment type="caution">
    <text evidence="19">The sequence shown here is derived from an EMBL/GenBank/DDBJ whole genome shotgun (WGS) entry which is preliminary data.</text>
</comment>
<organism evidence="19 20">
    <name type="scientific">Blepharisma stoltei</name>
    <dbReference type="NCBI Taxonomy" id="1481888"/>
    <lineage>
        <taxon>Eukaryota</taxon>
        <taxon>Sar</taxon>
        <taxon>Alveolata</taxon>
        <taxon>Ciliophora</taxon>
        <taxon>Postciliodesmatophora</taxon>
        <taxon>Heterotrichea</taxon>
        <taxon>Heterotrichida</taxon>
        <taxon>Blepharismidae</taxon>
        <taxon>Blepharisma</taxon>
    </lineage>
</organism>
<dbReference type="FunFam" id="1.20.58.760:FF:000003">
    <property type="entry name" value="AFG3-like AAA ATPase 2"/>
    <property type="match status" value="1"/>
</dbReference>
<keyword evidence="7" id="KW-0479">Metal-binding</keyword>
<feature type="region of interest" description="Disordered" evidence="16">
    <location>
        <begin position="19"/>
        <end position="68"/>
    </location>
</feature>
<evidence type="ECO:0000256" key="3">
    <source>
        <dbReference type="ARBA" id="ARBA00010044"/>
    </source>
</evidence>
<evidence type="ECO:0000256" key="14">
    <source>
        <dbReference type="ARBA" id="ARBA00023128"/>
    </source>
</evidence>
<dbReference type="EMBL" id="CAJZBQ010000017">
    <property type="protein sequence ID" value="CAG9317001.1"/>
    <property type="molecule type" value="Genomic_DNA"/>
</dbReference>
<feature type="domain" description="AAA+ ATPase" evidence="18">
    <location>
        <begin position="308"/>
        <end position="446"/>
    </location>
</feature>
<comment type="similarity">
    <text evidence="4">In the N-terminal section; belongs to the AAA ATPase family.</text>
</comment>
<dbReference type="CDD" id="cd19501">
    <property type="entry name" value="RecA-like_FtsH"/>
    <property type="match status" value="1"/>
</dbReference>
<name>A0AAU9IQA8_9CILI</name>
<keyword evidence="10" id="KW-0862">Zinc</keyword>
<evidence type="ECO:0000256" key="5">
    <source>
        <dbReference type="ARBA" id="ARBA00022670"/>
    </source>
</evidence>
<dbReference type="AlphaFoldDB" id="A0AAU9IQA8"/>
<evidence type="ECO:0000256" key="11">
    <source>
        <dbReference type="ARBA" id="ARBA00022840"/>
    </source>
</evidence>
<evidence type="ECO:0000256" key="10">
    <source>
        <dbReference type="ARBA" id="ARBA00022833"/>
    </source>
</evidence>
<evidence type="ECO:0000256" key="6">
    <source>
        <dbReference type="ARBA" id="ARBA00022692"/>
    </source>
</evidence>
<keyword evidence="8" id="KW-0547">Nucleotide-binding</keyword>
<dbReference type="SMART" id="SM00382">
    <property type="entry name" value="AAA"/>
    <property type="match status" value="1"/>
</dbReference>
<dbReference type="GO" id="GO:0004222">
    <property type="term" value="F:metalloendopeptidase activity"/>
    <property type="evidence" value="ECO:0007669"/>
    <property type="project" value="InterPro"/>
</dbReference>
<evidence type="ECO:0000256" key="8">
    <source>
        <dbReference type="ARBA" id="ARBA00022741"/>
    </source>
</evidence>
<comment type="cofactor">
    <cofactor evidence="1">
        <name>Zn(2+)</name>
        <dbReference type="ChEBI" id="CHEBI:29105"/>
    </cofactor>
</comment>
<evidence type="ECO:0000256" key="17">
    <source>
        <dbReference type="SAM" id="Phobius"/>
    </source>
</evidence>
<dbReference type="Gene3D" id="3.40.50.300">
    <property type="entry name" value="P-loop containing nucleotide triphosphate hydrolases"/>
    <property type="match status" value="1"/>
</dbReference>
<keyword evidence="15 17" id="KW-0472">Membrane</keyword>
<dbReference type="PANTHER" id="PTHR43655">
    <property type="entry name" value="ATP-DEPENDENT PROTEASE"/>
    <property type="match status" value="1"/>
</dbReference>
<dbReference type="SUPFAM" id="SSF52540">
    <property type="entry name" value="P-loop containing nucleoside triphosphate hydrolases"/>
    <property type="match status" value="1"/>
</dbReference>
<proteinExistence type="inferred from homology"/>
<dbReference type="Gene3D" id="1.10.8.60">
    <property type="match status" value="1"/>
</dbReference>
<comment type="similarity">
    <text evidence="3">In the C-terminal section; belongs to the peptidase M41 family.</text>
</comment>
<dbReference type="PROSITE" id="PS00674">
    <property type="entry name" value="AAA"/>
    <property type="match status" value="1"/>
</dbReference>
<evidence type="ECO:0000256" key="9">
    <source>
        <dbReference type="ARBA" id="ARBA00022801"/>
    </source>
</evidence>
<dbReference type="InterPro" id="IPR037219">
    <property type="entry name" value="Peptidase_M41-like"/>
</dbReference>
<dbReference type="GO" id="GO:0046872">
    <property type="term" value="F:metal ion binding"/>
    <property type="evidence" value="ECO:0007669"/>
    <property type="project" value="UniProtKB-KW"/>
</dbReference>
<evidence type="ECO:0000256" key="16">
    <source>
        <dbReference type="SAM" id="MobiDB-lite"/>
    </source>
</evidence>
<keyword evidence="13" id="KW-0482">Metalloprotease</keyword>
<evidence type="ECO:0000256" key="12">
    <source>
        <dbReference type="ARBA" id="ARBA00022989"/>
    </source>
</evidence>
<dbReference type="HAMAP" id="MF_01458">
    <property type="entry name" value="FtsH"/>
    <property type="match status" value="1"/>
</dbReference>
<comment type="subcellular location">
    <subcellularLocation>
        <location evidence="2">Mitochondrion membrane</location>
        <topology evidence="2">Multi-pass membrane protein</topology>
    </subcellularLocation>
</comment>
<evidence type="ECO:0000256" key="4">
    <source>
        <dbReference type="ARBA" id="ARBA00010550"/>
    </source>
</evidence>
<dbReference type="InterPro" id="IPR041569">
    <property type="entry name" value="AAA_lid_3"/>
</dbReference>
<dbReference type="InterPro" id="IPR003960">
    <property type="entry name" value="ATPase_AAA_CS"/>
</dbReference>
<dbReference type="Pfam" id="PF01434">
    <property type="entry name" value="Peptidase_M41"/>
    <property type="match status" value="1"/>
</dbReference>
<keyword evidence="6 17" id="KW-0812">Transmembrane</keyword>
<dbReference type="Pfam" id="PF00004">
    <property type="entry name" value="AAA"/>
    <property type="match status" value="1"/>
</dbReference>
<keyword evidence="9" id="KW-0378">Hydrolase</keyword>
<feature type="compositionally biased region" description="Basic and acidic residues" evidence="16">
    <location>
        <begin position="47"/>
        <end position="68"/>
    </location>
</feature>
<evidence type="ECO:0000256" key="2">
    <source>
        <dbReference type="ARBA" id="ARBA00004225"/>
    </source>
</evidence>
<dbReference type="GO" id="GO:0005745">
    <property type="term" value="C:m-AAA complex"/>
    <property type="evidence" value="ECO:0007669"/>
    <property type="project" value="TreeGrafter"/>
</dbReference>
<dbReference type="Gene3D" id="1.20.58.760">
    <property type="entry name" value="Peptidase M41"/>
    <property type="match status" value="1"/>
</dbReference>
<evidence type="ECO:0000256" key="13">
    <source>
        <dbReference type="ARBA" id="ARBA00023049"/>
    </source>
</evidence>
<feature type="compositionally biased region" description="Basic and acidic residues" evidence="16">
    <location>
        <begin position="21"/>
        <end position="33"/>
    </location>
</feature>
<keyword evidence="5" id="KW-0645">Protease</keyword>
<dbReference type="InterPro" id="IPR000642">
    <property type="entry name" value="Peptidase_M41"/>
</dbReference>
<feature type="transmembrane region" description="Helical" evidence="17">
    <location>
        <begin position="214"/>
        <end position="233"/>
    </location>
</feature>
<protein>
    <recommendedName>
        <fullName evidence="18">AAA+ ATPase domain-containing protein</fullName>
    </recommendedName>
</protein>
<accession>A0AAU9IQA8</accession>
<dbReference type="PANTHER" id="PTHR43655:SF2">
    <property type="entry name" value="AFG3 LIKE MATRIX AAA PEPTIDASE SUBUNIT 2, ISOFORM A"/>
    <property type="match status" value="1"/>
</dbReference>
<evidence type="ECO:0000256" key="7">
    <source>
        <dbReference type="ARBA" id="ARBA00022723"/>
    </source>
</evidence>
<keyword evidence="14" id="KW-0496">Mitochondrion</keyword>
<dbReference type="InterPro" id="IPR003959">
    <property type="entry name" value="ATPase_AAA_core"/>
</dbReference>
<dbReference type="GO" id="GO:0004176">
    <property type="term" value="F:ATP-dependent peptidase activity"/>
    <property type="evidence" value="ECO:0007669"/>
    <property type="project" value="InterPro"/>
</dbReference>
<keyword evidence="11" id="KW-0067">ATP-binding</keyword>
<evidence type="ECO:0000256" key="1">
    <source>
        <dbReference type="ARBA" id="ARBA00001947"/>
    </source>
</evidence>
<sequence length="736" mass="83194">MLGRQVWKLYRLKTQPLTRFFSDDKPPKGFEKYYKKRDQKKSSQTQEKPKEEESKEEHKEPPHEEKKTENRWQNFFNDFDFQHHWKRFKNIDPKDYRSTILLFSCLGIGYTTYKIASYEPIPTIPYQEFVQKYLLTDSIKKISLEVHKVTKEHENPLHRAWIIDKDDKTVALIKVPDLAAFKFALEEAQFNNGKPKKDFIPVEYKDIESHAPKLLLLLDLFFAVSMIAMLFSLNSVSKINKKGGFKDGGFMDMFSPSKGNFKVYGVDSKKIDVRFKDVAGLHEAKKEIMEFVEFLKNPQKFKKLGARIPRGALLCGPPGTGKTLLAKAAAGEAGVPFFSISGSDFVEMFVGVGASRVRQLFKAARDKAPAIIFIDEIDAVGRKRHTSIGRNDEKDNTLNQLLVEMDGFTTDTHVVVMAGTNRKDILDNALLRPGRFDRTIDLTLPDIEEREQILKVHLAPLTLNPEMPLEAYAKRVAALSPGFSGADLANLCNEAAILAARKDKESVDKADFENASERILGGLEVTTKLSKNEKNIVAHHEAGHAVAGWFLEGADPVLKVSILPRSKGALGFAQLLPGENSLYKKKELLDKMATILGGRVAEEMFFGKVTTGAQNDLQMATRIAQEIVSEYGMNERLGVIGYNTEKEEFLKPYSEDTNAIIDEEVRKLVESCLVKARELLSDKRDLIEKLAQALLSKERVVHKDLIEILGPRPFDVSGEYKRYLEEEVTEKEPASA</sequence>
<dbReference type="InterPro" id="IPR005936">
    <property type="entry name" value="FtsH"/>
</dbReference>
<evidence type="ECO:0000256" key="15">
    <source>
        <dbReference type="ARBA" id="ARBA00023136"/>
    </source>
</evidence>
<keyword evidence="12 17" id="KW-1133">Transmembrane helix</keyword>
<dbReference type="InterPro" id="IPR003593">
    <property type="entry name" value="AAA+_ATPase"/>
</dbReference>
<evidence type="ECO:0000313" key="20">
    <source>
        <dbReference type="Proteomes" id="UP001162131"/>
    </source>
</evidence>
<dbReference type="InterPro" id="IPR050928">
    <property type="entry name" value="ATP-dep_Zn_Metalloprotease"/>
</dbReference>
<dbReference type="GO" id="GO:0016887">
    <property type="term" value="F:ATP hydrolysis activity"/>
    <property type="evidence" value="ECO:0007669"/>
    <property type="project" value="InterPro"/>
</dbReference>
<gene>
    <name evidence="19" type="ORF">BSTOLATCC_MIC17628</name>
</gene>
<dbReference type="SUPFAM" id="SSF140990">
    <property type="entry name" value="FtsH protease domain-like"/>
    <property type="match status" value="1"/>
</dbReference>
<dbReference type="InterPro" id="IPR027417">
    <property type="entry name" value="P-loop_NTPase"/>
</dbReference>
<dbReference type="Pfam" id="PF17862">
    <property type="entry name" value="AAA_lid_3"/>
    <property type="match status" value="1"/>
</dbReference>
<dbReference type="FunFam" id="3.40.50.300:FF:000001">
    <property type="entry name" value="ATP-dependent zinc metalloprotease FtsH"/>
    <property type="match status" value="1"/>
</dbReference>